<feature type="transmembrane region" description="Helical" evidence="2">
    <location>
        <begin position="53"/>
        <end position="75"/>
    </location>
</feature>
<evidence type="ECO:0000313" key="3">
    <source>
        <dbReference type="EMBL" id="MBD8524996.1"/>
    </source>
</evidence>
<sequence length="709" mass="77872">MNTASQPSVWSSAWRELRRRKVVRAGATYALIAWVILQLGEITFEPLGLPPRALTWTILAAILGFPIVLVLAWFFDLGPRGITLDRSPAARAGAWLAVVLVLLTTTGVGVWLVQLYSEEAPDTELASAAASNSIAVLPFADMSASRDQSFLGDGIAEELLDRLARDSRLQVAARTSSFALREHVGDIKLLAQKLAVRWIVEGSVRKAGNRIRVTAQLIDASTGYHAWSETYERDDSDLFALQDDVTEAIAGQLGQRLQLGEQSVASAGHGGTESAEAHQAFLAGRQAWRLRTPQSLAKAERLFSEAVKLDANFARAWAGLADTFLLQADYSNRSIREAIQLAEPAAVRAVTLAPGLGEAWASLGLLRMSAGQLEPAERSLREAVRLDPRYEMAPMWLASVLGRRGQLERQAEVLQQALQLNPLEPVININLAQALQRLGRFDQAEQQLQRLLAVTPDEPSILRTLAQLQRQRGELAQALAGARRAYQLDHHSPTSGEELVHCLLQLGAFDRVDEVLRELEPSGDVVLLLRQLRALYSEQPTWVPALKAWMQGMSPDELKLHPGPVSISLWAAHFDDPDAGLAMAAAILDQEDRSADELGVRSLRDGILQARGGLTEQQRQFWREQAQLPHAADASVDGRYLRAVMFALGGQSEQALAELSAVIELGLADAQMFRFDPRLTSLRGDARLAAMQQGLDRRRVEQRRLAGLE</sequence>
<dbReference type="InterPro" id="IPR019734">
    <property type="entry name" value="TPR_rpt"/>
</dbReference>
<dbReference type="Gene3D" id="3.40.50.10070">
    <property type="entry name" value="TolB, N-terminal domain"/>
    <property type="match status" value="1"/>
</dbReference>
<dbReference type="PANTHER" id="PTHR12558:SF13">
    <property type="entry name" value="CELL DIVISION CYCLE PROTEIN 27 HOMOLOG"/>
    <property type="match status" value="1"/>
</dbReference>
<dbReference type="Proteomes" id="UP000613768">
    <property type="component" value="Unassembled WGS sequence"/>
</dbReference>
<comment type="caution">
    <text evidence="3">The sequence shown here is derived from an EMBL/GenBank/DDBJ whole genome shotgun (WGS) entry which is preliminary data.</text>
</comment>
<organism evidence="3 4">
    <name type="scientific">Pseudomarimonas arenosa</name>
    <dbReference type="NCBI Taxonomy" id="2774145"/>
    <lineage>
        <taxon>Bacteria</taxon>
        <taxon>Pseudomonadati</taxon>
        <taxon>Pseudomonadota</taxon>
        <taxon>Gammaproteobacteria</taxon>
        <taxon>Lysobacterales</taxon>
        <taxon>Lysobacteraceae</taxon>
        <taxon>Pseudomarimonas</taxon>
    </lineage>
</organism>
<keyword evidence="1" id="KW-0802">TPR repeat</keyword>
<evidence type="ECO:0000256" key="1">
    <source>
        <dbReference type="PROSITE-ProRule" id="PRU00339"/>
    </source>
</evidence>
<gene>
    <name evidence="3" type="ORF">IFO71_04505</name>
</gene>
<dbReference type="PANTHER" id="PTHR12558">
    <property type="entry name" value="CELL DIVISION CYCLE 16,23,27"/>
    <property type="match status" value="1"/>
</dbReference>
<dbReference type="AlphaFoldDB" id="A0AAW3ZKM6"/>
<dbReference type="EMBL" id="JACYTR010000006">
    <property type="protein sequence ID" value="MBD8524996.1"/>
    <property type="molecule type" value="Genomic_DNA"/>
</dbReference>
<feature type="transmembrane region" description="Helical" evidence="2">
    <location>
        <begin position="95"/>
        <end position="116"/>
    </location>
</feature>
<keyword evidence="2" id="KW-0472">Membrane</keyword>
<dbReference type="SMART" id="SM00028">
    <property type="entry name" value="TPR"/>
    <property type="match status" value="4"/>
</dbReference>
<name>A0AAW3ZKM6_9GAMM</name>
<protein>
    <submittedName>
        <fullName evidence="3">Tetratricopeptide repeat protein</fullName>
    </submittedName>
</protein>
<evidence type="ECO:0000256" key="2">
    <source>
        <dbReference type="SAM" id="Phobius"/>
    </source>
</evidence>
<proteinExistence type="predicted"/>
<dbReference type="SUPFAM" id="SSF48452">
    <property type="entry name" value="TPR-like"/>
    <property type="match status" value="1"/>
</dbReference>
<feature type="transmembrane region" description="Helical" evidence="2">
    <location>
        <begin position="22"/>
        <end position="41"/>
    </location>
</feature>
<dbReference type="PROSITE" id="PS50005">
    <property type="entry name" value="TPR"/>
    <property type="match status" value="2"/>
</dbReference>
<keyword evidence="4" id="KW-1185">Reference proteome</keyword>
<accession>A0AAW3ZKM6</accession>
<dbReference type="Pfam" id="PF14559">
    <property type="entry name" value="TPR_19"/>
    <property type="match status" value="1"/>
</dbReference>
<dbReference type="RefSeq" id="WP_192028348.1">
    <property type="nucleotide sequence ID" value="NZ_JACYTR010000006.1"/>
</dbReference>
<keyword evidence="2" id="KW-1133">Transmembrane helix</keyword>
<dbReference type="InterPro" id="IPR011990">
    <property type="entry name" value="TPR-like_helical_dom_sf"/>
</dbReference>
<feature type="repeat" description="TPR" evidence="1">
    <location>
        <begin position="425"/>
        <end position="458"/>
    </location>
</feature>
<feature type="repeat" description="TPR" evidence="1">
    <location>
        <begin position="357"/>
        <end position="390"/>
    </location>
</feature>
<reference evidence="3 4" key="1">
    <citation type="submission" date="2020-09" db="EMBL/GenBank/DDBJ databases">
        <title>Pseudoxanthomonas sp. CAU 1598 isolated from sand of Yaerae Beach.</title>
        <authorList>
            <person name="Kim W."/>
        </authorList>
    </citation>
    <scope>NUCLEOTIDE SEQUENCE [LARGE SCALE GENOMIC DNA]</scope>
    <source>
        <strain evidence="3 4">CAU 1598</strain>
    </source>
</reference>
<keyword evidence="2" id="KW-0812">Transmembrane</keyword>
<evidence type="ECO:0000313" key="4">
    <source>
        <dbReference type="Proteomes" id="UP000613768"/>
    </source>
</evidence>
<dbReference type="Pfam" id="PF13181">
    <property type="entry name" value="TPR_8"/>
    <property type="match status" value="1"/>
</dbReference>
<dbReference type="Gene3D" id="1.25.40.10">
    <property type="entry name" value="Tetratricopeptide repeat domain"/>
    <property type="match status" value="2"/>
</dbReference>